<dbReference type="InParanoid" id="A0A1W0W6W9"/>
<reference evidence="2" key="2">
    <citation type="journal article" date="2018" name="Plant J.">
        <title>The Sorghum bicolor reference genome: improved assembly, gene annotations, a transcriptome atlas, and signatures of genome organization.</title>
        <authorList>
            <person name="McCormick R.F."/>
            <person name="Truong S.K."/>
            <person name="Sreedasyam A."/>
            <person name="Jenkins J."/>
            <person name="Shu S."/>
            <person name="Sims D."/>
            <person name="Kennedy M."/>
            <person name="Amirebrahimi M."/>
            <person name="Weers B.D."/>
            <person name="McKinley B."/>
            <person name="Mattison A."/>
            <person name="Morishige D.T."/>
            <person name="Grimwood J."/>
            <person name="Schmutz J."/>
            <person name="Mullet J.E."/>
        </authorList>
    </citation>
    <scope>NUCLEOTIDE SEQUENCE [LARGE SCALE GENOMIC DNA]</scope>
    <source>
        <strain evidence="2">cv. BTx623</strain>
    </source>
</reference>
<evidence type="ECO:0000313" key="2">
    <source>
        <dbReference type="Proteomes" id="UP000000768"/>
    </source>
</evidence>
<name>A0A1W0W6W9_SORBI</name>
<dbReference type="EMBL" id="CM000761">
    <property type="protein sequence ID" value="OQU90096.1"/>
    <property type="molecule type" value="Genomic_DNA"/>
</dbReference>
<dbReference type="AlphaFoldDB" id="A0A1W0W6W9"/>
<sequence>MSASPKALLKFMFQPSPSQQSHIKQSLSSLKGVFPTHISSRNLVLRSLFTCMTAPISRSFYISKHPSKIVNLSPSHIVEKDVCPDISSVTD</sequence>
<dbReference type="Proteomes" id="UP000000768">
    <property type="component" value="Chromosome 2"/>
</dbReference>
<gene>
    <name evidence="1" type="ORF">SORBI_3002G339250</name>
</gene>
<proteinExistence type="predicted"/>
<dbReference type="Gramene" id="OQU90096">
    <property type="protein sequence ID" value="OQU90096"/>
    <property type="gene ID" value="SORBI_3002G339250"/>
</dbReference>
<keyword evidence="2" id="KW-1185">Reference proteome</keyword>
<organism evidence="1 2">
    <name type="scientific">Sorghum bicolor</name>
    <name type="common">Sorghum</name>
    <name type="synonym">Sorghum vulgare</name>
    <dbReference type="NCBI Taxonomy" id="4558"/>
    <lineage>
        <taxon>Eukaryota</taxon>
        <taxon>Viridiplantae</taxon>
        <taxon>Streptophyta</taxon>
        <taxon>Embryophyta</taxon>
        <taxon>Tracheophyta</taxon>
        <taxon>Spermatophyta</taxon>
        <taxon>Magnoliopsida</taxon>
        <taxon>Liliopsida</taxon>
        <taxon>Poales</taxon>
        <taxon>Poaceae</taxon>
        <taxon>PACMAD clade</taxon>
        <taxon>Panicoideae</taxon>
        <taxon>Andropogonodae</taxon>
        <taxon>Andropogoneae</taxon>
        <taxon>Sorghinae</taxon>
        <taxon>Sorghum</taxon>
    </lineage>
</organism>
<evidence type="ECO:0000313" key="1">
    <source>
        <dbReference type="EMBL" id="OQU90096.1"/>
    </source>
</evidence>
<reference evidence="1 2" key="1">
    <citation type="journal article" date="2009" name="Nature">
        <title>The Sorghum bicolor genome and the diversification of grasses.</title>
        <authorList>
            <person name="Paterson A.H."/>
            <person name="Bowers J.E."/>
            <person name="Bruggmann R."/>
            <person name="Dubchak I."/>
            <person name="Grimwood J."/>
            <person name="Gundlach H."/>
            <person name="Haberer G."/>
            <person name="Hellsten U."/>
            <person name="Mitros T."/>
            <person name="Poliakov A."/>
            <person name="Schmutz J."/>
            <person name="Spannagl M."/>
            <person name="Tang H."/>
            <person name="Wang X."/>
            <person name="Wicker T."/>
            <person name="Bharti A.K."/>
            <person name="Chapman J."/>
            <person name="Feltus F.A."/>
            <person name="Gowik U."/>
            <person name="Grigoriev I.V."/>
            <person name="Lyons E."/>
            <person name="Maher C.A."/>
            <person name="Martis M."/>
            <person name="Narechania A."/>
            <person name="Otillar R.P."/>
            <person name="Penning B.W."/>
            <person name="Salamov A.A."/>
            <person name="Wang Y."/>
            <person name="Zhang L."/>
            <person name="Carpita N.C."/>
            <person name="Freeling M."/>
            <person name="Gingle A.R."/>
            <person name="Hash C.T."/>
            <person name="Keller B."/>
            <person name="Klein P."/>
            <person name="Kresovich S."/>
            <person name="McCann M.C."/>
            <person name="Ming R."/>
            <person name="Peterson D.G."/>
            <person name="Mehboob-ur-Rahman"/>
            <person name="Ware D."/>
            <person name="Westhoff P."/>
            <person name="Mayer K.F."/>
            <person name="Messing J."/>
            <person name="Rokhsar D.S."/>
        </authorList>
    </citation>
    <scope>NUCLEOTIDE SEQUENCE [LARGE SCALE GENOMIC DNA]</scope>
    <source>
        <strain evidence="2">cv. BTx623</strain>
    </source>
</reference>
<accession>A0A1W0W6W9</accession>
<protein>
    <submittedName>
        <fullName evidence="1">Uncharacterized protein</fullName>
    </submittedName>
</protein>